<comment type="caution">
    <text evidence="5">The sequence shown here is derived from an EMBL/GenBank/DDBJ whole genome shotgun (WGS) entry which is preliminary data.</text>
</comment>
<dbReference type="GO" id="GO:0004356">
    <property type="term" value="F:glutamine synthetase activity"/>
    <property type="evidence" value="ECO:0007669"/>
    <property type="project" value="InterPro"/>
</dbReference>
<dbReference type="OrthoDB" id="77835at2759"/>
<protein>
    <submittedName>
        <fullName evidence="5">Gln-synt_C domain-containing protein</fullName>
    </submittedName>
</protein>
<reference evidence="5" key="1">
    <citation type="journal article" date="2020" name="Ecol. Evol.">
        <title>Genome structure and content of the rice root-knot nematode (Meloidogyne graminicola).</title>
        <authorList>
            <person name="Phan N.T."/>
            <person name="Danchin E.G.J."/>
            <person name="Klopp C."/>
            <person name="Perfus-Barbeoch L."/>
            <person name="Kozlowski D.K."/>
            <person name="Koutsovoulos G.D."/>
            <person name="Lopez-Roques C."/>
            <person name="Bouchez O."/>
            <person name="Zahm M."/>
            <person name="Besnard G."/>
            <person name="Bellafiore S."/>
        </authorList>
    </citation>
    <scope>NUCLEOTIDE SEQUENCE</scope>
    <source>
        <strain evidence="5">VN-18</strain>
    </source>
</reference>
<evidence type="ECO:0000313" key="6">
    <source>
        <dbReference type="Proteomes" id="UP000605970"/>
    </source>
</evidence>
<dbReference type="AlphaFoldDB" id="A0A8S9ZF80"/>
<dbReference type="PANTHER" id="PTHR43785:SF12">
    <property type="entry name" value="TYPE-1 GLUTAMINE SYNTHETASE 2"/>
    <property type="match status" value="1"/>
</dbReference>
<evidence type="ECO:0000256" key="3">
    <source>
        <dbReference type="RuleBase" id="RU000384"/>
    </source>
</evidence>
<accession>A0A8S9ZF80</accession>
<gene>
    <name evidence="5" type="ORF">Mgra_00008592</name>
</gene>
<organism evidence="5 6">
    <name type="scientific">Meloidogyne graminicola</name>
    <dbReference type="NCBI Taxonomy" id="189291"/>
    <lineage>
        <taxon>Eukaryota</taxon>
        <taxon>Metazoa</taxon>
        <taxon>Ecdysozoa</taxon>
        <taxon>Nematoda</taxon>
        <taxon>Chromadorea</taxon>
        <taxon>Rhabditida</taxon>
        <taxon>Tylenchina</taxon>
        <taxon>Tylenchomorpha</taxon>
        <taxon>Tylenchoidea</taxon>
        <taxon>Meloidogynidae</taxon>
        <taxon>Meloidogyninae</taxon>
        <taxon>Meloidogyne</taxon>
    </lineage>
</organism>
<dbReference type="SMART" id="SM01230">
    <property type="entry name" value="Gln-synt_C"/>
    <property type="match status" value="1"/>
</dbReference>
<dbReference type="InterPro" id="IPR036651">
    <property type="entry name" value="Gln_synt_N_sf"/>
</dbReference>
<sequence>MTINLEKLNELIKNGAIDTVVFACVDMQGRLIGKRLTGRHFLEMDQKMLNICIFSHATTIEGILGTGYELSSFETGFNDCDLCADLNSLYLLPWAEGSVLALANPRNRLTLEPLFCSPRVILSRQIERLTGLELKGLFASELEFMIFNETSASARQKHWENLQTVQPYNQWMNIGESSGLEPFMRNVRNKLEEAGVLLEAIHPEFMPSQHELNFVPADPMTMADRHIIAKHGIRDMAKQSGMTTSFVAKLDSNGFGSACHIHMSLQDIKTGKNAFYDKDEEFGMSTLARYWIAGLLKYVPEGAYFFAPYINSYKRLQPNTFAPTKCCWAVDNRTSGFRLCKSKSEGINIELRIGGADLNPYLAFSTIIAAGISGIEEKLELPPPAYGNIYNEKEFPEFPNSLQKAMDLLRESKMFNKTFGENVIRHYSNAASVEITEFSKYVTDWEIKRGFDRC</sequence>
<dbReference type="Proteomes" id="UP000605970">
    <property type="component" value="Unassembled WGS sequence"/>
</dbReference>
<dbReference type="GO" id="GO:0006542">
    <property type="term" value="P:glutamine biosynthetic process"/>
    <property type="evidence" value="ECO:0007669"/>
    <property type="project" value="InterPro"/>
</dbReference>
<comment type="similarity">
    <text evidence="2 3">Belongs to the glutamine synthetase family.</text>
</comment>
<dbReference type="PANTHER" id="PTHR43785">
    <property type="entry name" value="GAMMA-GLUTAMYLPUTRESCINE SYNTHETASE"/>
    <property type="match status" value="1"/>
</dbReference>
<proteinExistence type="inferred from homology"/>
<dbReference type="InterPro" id="IPR014746">
    <property type="entry name" value="Gln_synth/guanido_kin_cat_dom"/>
</dbReference>
<name>A0A8S9ZF80_9BILA</name>
<evidence type="ECO:0000259" key="4">
    <source>
        <dbReference type="PROSITE" id="PS51987"/>
    </source>
</evidence>
<evidence type="ECO:0000313" key="5">
    <source>
        <dbReference type="EMBL" id="KAF7631151.1"/>
    </source>
</evidence>
<evidence type="ECO:0000256" key="2">
    <source>
        <dbReference type="PROSITE-ProRule" id="PRU01331"/>
    </source>
</evidence>
<dbReference type="InterPro" id="IPR008146">
    <property type="entry name" value="Gln_synth_cat_dom"/>
</dbReference>
<dbReference type="PROSITE" id="PS51987">
    <property type="entry name" value="GS_CATALYTIC"/>
    <property type="match status" value="1"/>
</dbReference>
<feature type="domain" description="GS catalytic" evidence="4">
    <location>
        <begin position="118"/>
        <end position="454"/>
    </location>
</feature>
<dbReference type="Gene3D" id="3.10.20.70">
    <property type="entry name" value="Glutamine synthetase, N-terminal domain"/>
    <property type="match status" value="1"/>
</dbReference>
<dbReference type="Gene3D" id="3.30.590.10">
    <property type="entry name" value="Glutamine synthetase/guanido kinase, catalytic domain"/>
    <property type="match status" value="1"/>
</dbReference>
<dbReference type="Pfam" id="PF00120">
    <property type="entry name" value="Gln-synt_C"/>
    <property type="match status" value="1"/>
</dbReference>
<keyword evidence="1" id="KW-0436">Ligase</keyword>
<dbReference type="SUPFAM" id="SSF55931">
    <property type="entry name" value="Glutamine synthetase/guanido kinase"/>
    <property type="match status" value="1"/>
</dbReference>
<keyword evidence="6" id="KW-1185">Reference proteome</keyword>
<dbReference type="SUPFAM" id="SSF54368">
    <property type="entry name" value="Glutamine synthetase, N-terminal domain"/>
    <property type="match status" value="1"/>
</dbReference>
<dbReference type="EMBL" id="JABEBT010000116">
    <property type="protein sequence ID" value="KAF7631151.1"/>
    <property type="molecule type" value="Genomic_DNA"/>
</dbReference>
<evidence type="ECO:0000256" key="1">
    <source>
        <dbReference type="ARBA" id="ARBA00022598"/>
    </source>
</evidence>